<keyword evidence="3" id="KW-1185">Reference proteome</keyword>
<accession>A0A1L9P031</accession>
<dbReference type="PANTHER" id="PTHR36503:SF1">
    <property type="entry name" value="BLR2520 PROTEIN"/>
    <property type="match status" value="1"/>
</dbReference>
<organism evidence="2 3">
    <name type="scientific">Planktotalea frisia</name>
    <dbReference type="NCBI Taxonomy" id="696762"/>
    <lineage>
        <taxon>Bacteria</taxon>
        <taxon>Pseudomonadati</taxon>
        <taxon>Pseudomonadota</taxon>
        <taxon>Alphaproteobacteria</taxon>
        <taxon>Rhodobacterales</taxon>
        <taxon>Paracoccaceae</taxon>
        <taxon>Planktotalea</taxon>
    </lineage>
</organism>
<evidence type="ECO:0000313" key="2">
    <source>
        <dbReference type="EMBL" id="OJI94889.1"/>
    </source>
</evidence>
<dbReference type="EMBL" id="MLCB01000079">
    <property type="protein sequence ID" value="OJI94889.1"/>
    <property type="molecule type" value="Genomic_DNA"/>
</dbReference>
<dbReference type="InterPro" id="IPR029068">
    <property type="entry name" value="Glyas_Bleomycin-R_OHBP_Dase"/>
</dbReference>
<comment type="caution">
    <text evidence="2">The sequence shown here is derived from an EMBL/GenBank/DDBJ whole genome shotgun (WGS) entry which is preliminary data.</text>
</comment>
<dbReference type="Pfam" id="PF00903">
    <property type="entry name" value="Glyoxalase"/>
    <property type="match status" value="1"/>
</dbReference>
<dbReference type="Gene3D" id="3.10.180.10">
    <property type="entry name" value="2,3-Dihydroxybiphenyl 1,2-Dioxygenase, domain 1"/>
    <property type="match status" value="1"/>
</dbReference>
<dbReference type="OrthoDB" id="2719609at2"/>
<evidence type="ECO:0000259" key="1">
    <source>
        <dbReference type="Pfam" id="PF00903"/>
    </source>
</evidence>
<dbReference type="PANTHER" id="PTHR36503">
    <property type="entry name" value="BLR2520 PROTEIN"/>
    <property type="match status" value="1"/>
</dbReference>
<proteinExistence type="predicted"/>
<protein>
    <submittedName>
        <fullName evidence="2">Glyoxalase-like domain protein</fullName>
    </submittedName>
</protein>
<evidence type="ECO:0000313" key="3">
    <source>
        <dbReference type="Proteomes" id="UP000184514"/>
    </source>
</evidence>
<dbReference type="CDD" id="cd06587">
    <property type="entry name" value="VOC"/>
    <property type="match status" value="1"/>
</dbReference>
<dbReference type="STRING" id="696762.PFRI_09210"/>
<dbReference type="AlphaFoldDB" id="A0A1L9P031"/>
<gene>
    <name evidence="2" type="ORF">PFRI_09210</name>
</gene>
<reference evidence="2 3" key="1">
    <citation type="submission" date="2016-10" db="EMBL/GenBank/DDBJ databases">
        <title>Genome sequence of Planktotalea frisia SH6-1.</title>
        <authorList>
            <person name="Poehlein A."/>
            <person name="Bakenhus I."/>
            <person name="Voget S."/>
            <person name="Brinkhoff T."/>
            <person name="Simon M."/>
        </authorList>
    </citation>
    <scope>NUCLEOTIDE SEQUENCE [LARGE SCALE GENOMIC DNA]</scope>
    <source>
        <strain evidence="2 3">SH6-1</strain>
    </source>
</reference>
<feature type="domain" description="Glyoxalase/fosfomycin resistance/dioxygenase" evidence="1">
    <location>
        <begin position="8"/>
        <end position="116"/>
    </location>
</feature>
<dbReference type="Proteomes" id="UP000184514">
    <property type="component" value="Unassembled WGS sequence"/>
</dbReference>
<dbReference type="InterPro" id="IPR004360">
    <property type="entry name" value="Glyas_Fos-R_dOase_dom"/>
</dbReference>
<dbReference type="RefSeq" id="WP_072629571.1">
    <property type="nucleotide sequence ID" value="NZ_JABBAN010000068.1"/>
</dbReference>
<sequence length="122" mass="13267">MQLGAFSVSLAVKDLAKSISFYEDLGFSHFGGTVEHGYAIMKNGESLIGLFQGMFETNMLTFNPGWDQSANVVDPFEDVRTIKAKMMAAGHMIAHEQGETSGPASFTVIDPDGNPILVDQHR</sequence>
<dbReference type="SUPFAM" id="SSF54593">
    <property type="entry name" value="Glyoxalase/Bleomycin resistance protein/Dihydroxybiphenyl dioxygenase"/>
    <property type="match status" value="1"/>
</dbReference>
<name>A0A1L9P031_9RHOB</name>